<dbReference type="NCBIfam" id="TIGR02436">
    <property type="entry name" value="four helix bundle protein"/>
    <property type="match status" value="1"/>
</dbReference>
<protein>
    <submittedName>
        <fullName evidence="1">Four helix bundle protein</fullName>
    </submittedName>
</protein>
<dbReference type="PANTHER" id="PTHR38471">
    <property type="entry name" value="FOUR HELIX BUNDLE PROTEIN"/>
    <property type="match status" value="1"/>
</dbReference>
<dbReference type="Pfam" id="PF05635">
    <property type="entry name" value="23S_rRNA_IVP"/>
    <property type="match status" value="1"/>
</dbReference>
<evidence type="ECO:0000313" key="2">
    <source>
        <dbReference type="Proteomes" id="UP001303285"/>
    </source>
</evidence>
<dbReference type="EMBL" id="JAYGHK010000026">
    <property type="protein sequence ID" value="MEA5608446.1"/>
    <property type="molecule type" value="Genomic_DNA"/>
</dbReference>
<dbReference type="InterPro" id="IPR036583">
    <property type="entry name" value="23S_rRNA_IVS_sf"/>
</dbReference>
<name>A0ABU5UQ96_NODSP</name>
<comment type="caution">
    <text evidence="1">The sequence shown here is derived from an EMBL/GenBank/DDBJ whole genome shotgun (WGS) entry which is preliminary data.</text>
</comment>
<dbReference type="SUPFAM" id="SSF158446">
    <property type="entry name" value="IVS-encoded protein-like"/>
    <property type="match status" value="1"/>
</dbReference>
<dbReference type="PANTHER" id="PTHR38471:SF2">
    <property type="entry name" value="FOUR HELIX BUNDLE PROTEIN"/>
    <property type="match status" value="1"/>
</dbReference>
<evidence type="ECO:0000313" key="1">
    <source>
        <dbReference type="EMBL" id="MEA5608446.1"/>
    </source>
</evidence>
<keyword evidence="2" id="KW-1185">Reference proteome</keyword>
<reference evidence="1 2" key="1">
    <citation type="submission" date="2023-12" db="EMBL/GenBank/DDBJ databases">
        <title>Baltic Sea Cyanobacteria.</title>
        <authorList>
            <person name="Delbaje E."/>
            <person name="Fewer D.P."/>
            <person name="Shishido T.K."/>
        </authorList>
    </citation>
    <scope>NUCLEOTIDE SEQUENCE [LARGE SCALE GENOMIC DNA]</scope>
    <source>
        <strain evidence="1 2">UHCC 0060</strain>
    </source>
</reference>
<dbReference type="Proteomes" id="UP001303285">
    <property type="component" value="Unassembled WGS sequence"/>
</dbReference>
<gene>
    <name evidence="1" type="ORF">VB695_10230</name>
</gene>
<organism evidence="1 2">
    <name type="scientific">Nodularia spumigena UHCC 0060</name>
    <dbReference type="NCBI Taxonomy" id="3110300"/>
    <lineage>
        <taxon>Bacteria</taxon>
        <taxon>Bacillati</taxon>
        <taxon>Cyanobacteriota</taxon>
        <taxon>Cyanophyceae</taxon>
        <taxon>Nostocales</taxon>
        <taxon>Nodulariaceae</taxon>
        <taxon>Nodularia</taxon>
    </lineage>
</organism>
<proteinExistence type="predicted"/>
<accession>A0ABU5UQ96</accession>
<dbReference type="Gene3D" id="1.20.1440.60">
    <property type="entry name" value="23S rRNA-intervening sequence"/>
    <property type="match status" value="1"/>
</dbReference>
<dbReference type="InterPro" id="IPR012657">
    <property type="entry name" value="23S_rRNA-intervening_sequence"/>
</dbReference>
<sequence>MENFQNLRVYQLSEKLANEIWFIVQKWDYFAKDTVGKQIVKSTDSIGANIAEGNGRYNLQDNQRFVKIARGSLNETRHWLRLAYQRNLLTQEQVDKIKPIIDELSPKLNAYLNSLKNKSNNGSQSTVNS</sequence>
<dbReference type="RefSeq" id="WP_323244422.1">
    <property type="nucleotide sequence ID" value="NZ_JAYGHK010000026.1"/>
</dbReference>